<dbReference type="Proteomes" id="UP001153069">
    <property type="component" value="Unassembled WGS sequence"/>
</dbReference>
<reference evidence="2" key="1">
    <citation type="submission" date="2020-06" db="EMBL/GenBank/DDBJ databases">
        <authorList>
            <consortium name="Plant Systems Biology data submission"/>
        </authorList>
    </citation>
    <scope>NUCLEOTIDE SEQUENCE</scope>
    <source>
        <strain evidence="2">D6</strain>
    </source>
</reference>
<evidence type="ECO:0000313" key="3">
    <source>
        <dbReference type="Proteomes" id="UP001153069"/>
    </source>
</evidence>
<evidence type="ECO:0000256" key="1">
    <source>
        <dbReference type="SAM" id="MobiDB-lite"/>
    </source>
</evidence>
<gene>
    <name evidence="2" type="ORF">SEMRO_356_G125440.1</name>
</gene>
<protein>
    <submittedName>
        <fullName evidence="2">Uncharacterized protein</fullName>
    </submittedName>
</protein>
<feature type="region of interest" description="Disordered" evidence="1">
    <location>
        <begin position="184"/>
        <end position="210"/>
    </location>
</feature>
<name>A0A9N8HDE4_9STRA</name>
<keyword evidence="3" id="KW-1185">Reference proteome</keyword>
<feature type="region of interest" description="Disordered" evidence="1">
    <location>
        <begin position="407"/>
        <end position="430"/>
    </location>
</feature>
<evidence type="ECO:0000313" key="2">
    <source>
        <dbReference type="EMBL" id="CAB9508692.1"/>
    </source>
</evidence>
<sequence length="430" mass="46914">MDADTSSSAFDSGPLRVGTWTEEERAYMNALMGEFKEGSLNLDEGTTMRGFLAKQLHCGVKRISKKMEGFDYKGRHSYCPHNNTLSPQETTARRERVKVLRSKFLESLEKLRLPGSKAYKEEQAKKDQAKMGKKKAPAMWQPPPADPKRERANLLEAIGAAVGDDALWQIDEPTTTTAAAAPSLTANDNHQSNQPTAVQLERKQPARRTSLTQVGLDAAAAASSVNPSLLSLGITNLPPATTWTANTNLSVDHSLALLRMNMAAQTTANQAFHRPSLGRASLFDQAAAMELTQHNQNNSFHPLFGNNNPLNYHLNQPTTTNSDAGLFHTNNPTRRTSLAQTQSAAGMTPDMVATTRLCNPLLHQQSLANQHHTMNPSAAAAFLGMNGIDEARKLAILRASGGVPTDMHRPRPCFDEPASKRVRRTSGGNF</sequence>
<feature type="compositionally biased region" description="Basic and acidic residues" evidence="1">
    <location>
        <begin position="119"/>
        <end position="130"/>
    </location>
</feature>
<dbReference type="OrthoDB" id="49588at2759"/>
<dbReference type="PANTHER" id="PTHR35213:SF3">
    <property type="entry name" value="MYB-LIKE DOMAIN-CONTAINING PROTEIN"/>
    <property type="match status" value="1"/>
</dbReference>
<feature type="compositionally biased region" description="Polar residues" evidence="1">
    <location>
        <begin position="184"/>
        <end position="197"/>
    </location>
</feature>
<feature type="compositionally biased region" description="Basic and acidic residues" evidence="1">
    <location>
        <begin position="407"/>
        <end position="419"/>
    </location>
</feature>
<dbReference type="PANTHER" id="PTHR35213">
    <property type="entry name" value="RING-TYPE DOMAIN-CONTAINING PROTEIN-RELATED"/>
    <property type="match status" value="1"/>
</dbReference>
<comment type="caution">
    <text evidence="2">The sequence shown here is derived from an EMBL/GenBank/DDBJ whole genome shotgun (WGS) entry which is preliminary data.</text>
</comment>
<dbReference type="AlphaFoldDB" id="A0A9N8HDE4"/>
<organism evidence="2 3">
    <name type="scientific">Seminavis robusta</name>
    <dbReference type="NCBI Taxonomy" id="568900"/>
    <lineage>
        <taxon>Eukaryota</taxon>
        <taxon>Sar</taxon>
        <taxon>Stramenopiles</taxon>
        <taxon>Ochrophyta</taxon>
        <taxon>Bacillariophyta</taxon>
        <taxon>Bacillariophyceae</taxon>
        <taxon>Bacillariophycidae</taxon>
        <taxon>Naviculales</taxon>
        <taxon>Naviculaceae</taxon>
        <taxon>Seminavis</taxon>
    </lineage>
</organism>
<accession>A0A9N8HDE4</accession>
<dbReference type="EMBL" id="CAICTM010000355">
    <property type="protein sequence ID" value="CAB9508692.1"/>
    <property type="molecule type" value="Genomic_DNA"/>
</dbReference>
<feature type="region of interest" description="Disordered" evidence="1">
    <location>
        <begin position="119"/>
        <end position="148"/>
    </location>
</feature>
<proteinExistence type="predicted"/>